<keyword evidence="3" id="KW-1185">Reference proteome</keyword>
<dbReference type="EMBL" id="ASPP01002353">
    <property type="protein sequence ID" value="ETO34690.1"/>
    <property type="molecule type" value="Genomic_DNA"/>
</dbReference>
<accession>X6P830</accession>
<name>X6P830_RETFI</name>
<protein>
    <submittedName>
        <fullName evidence="2">Uncharacterized protein</fullName>
    </submittedName>
</protein>
<evidence type="ECO:0000313" key="3">
    <source>
        <dbReference type="Proteomes" id="UP000023152"/>
    </source>
</evidence>
<reference evidence="2 3" key="1">
    <citation type="journal article" date="2013" name="Curr. Biol.">
        <title>The Genome of the Foraminiferan Reticulomyxa filosa.</title>
        <authorList>
            <person name="Glockner G."/>
            <person name="Hulsmann N."/>
            <person name="Schleicher M."/>
            <person name="Noegel A.A."/>
            <person name="Eichinger L."/>
            <person name="Gallinger C."/>
            <person name="Pawlowski J."/>
            <person name="Sierra R."/>
            <person name="Euteneuer U."/>
            <person name="Pillet L."/>
            <person name="Moustafa A."/>
            <person name="Platzer M."/>
            <person name="Groth M."/>
            <person name="Szafranski K."/>
            <person name="Schliwa M."/>
        </authorList>
    </citation>
    <scope>NUCLEOTIDE SEQUENCE [LARGE SCALE GENOMIC DNA]</scope>
</reference>
<feature type="non-terminal residue" evidence="2">
    <location>
        <position position="310"/>
    </location>
</feature>
<sequence>MLGKNNETLNEVHAITETKKPKVSIGISLYTAQLEETVGELQALNQRILLILRVAFNVETSLNVFLDSNGEIDFGKIISFFLKSIKKKETNTNGITNILRYQMPQQNVDEKINGDERGMCKNKTALSFFFKKEKRNIVKNTQTEDIKSENTLKKQGSSLSFGSFGTQQSKESQNSRGKRHRKGRQRKQNGSTTSSVQSGSSQHRHRQGKFRRVRPPKVDVPSESSWKPSDDDRNDENGGQIEQYSTTDSDDDLMRFEFPELSRTVTMKRDTDSEWSSLKDYSVIDESPHKSLDGIDENVELSYADQVNGK</sequence>
<organism evidence="2 3">
    <name type="scientific">Reticulomyxa filosa</name>
    <dbReference type="NCBI Taxonomy" id="46433"/>
    <lineage>
        <taxon>Eukaryota</taxon>
        <taxon>Sar</taxon>
        <taxon>Rhizaria</taxon>
        <taxon>Retaria</taxon>
        <taxon>Foraminifera</taxon>
        <taxon>Monothalamids</taxon>
        <taxon>Reticulomyxidae</taxon>
        <taxon>Reticulomyxa</taxon>
    </lineage>
</organism>
<dbReference type="AlphaFoldDB" id="X6P830"/>
<proteinExistence type="predicted"/>
<feature type="compositionally biased region" description="Low complexity" evidence="1">
    <location>
        <begin position="188"/>
        <end position="201"/>
    </location>
</feature>
<evidence type="ECO:0000313" key="2">
    <source>
        <dbReference type="EMBL" id="ETO34690.1"/>
    </source>
</evidence>
<gene>
    <name evidence="2" type="ORF">RFI_02399</name>
</gene>
<comment type="caution">
    <text evidence="2">The sequence shown here is derived from an EMBL/GenBank/DDBJ whole genome shotgun (WGS) entry which is preliminary data.</text>
</comment>
<dbReference type="Proteomes" id="UP000023152">
    <property type="component" value="Unassembled WGS sequence"/>
</dbReference>
<feature type="compositionally biased region" description="Basic residues" evidence="1">
    <location>
        <begin position="202"/>
        <end position="215"/>
    </location>
</feature>
<feature type="region of interest" description="Disordered" evidence="1">
    <location>
        <begin position="148"/>
        <end position="252"/>
    </location>
</feature>
<feature type="compositionally biased region" description="Basic residues" evidence="1">
    <location>
        <begin position="176"/>
        <end position="187"/>
    </location>
</feature>
<feature type="compositionally biased region" description="Polar residues" evidence="1">
    <location>
        <begin position="153"/>
        <end position="175"/>
    </location>
</feature>
<evidence type="ECO:0000256" key="1">
    <source>
        <dbReference type="SAM" id="MobiDB-lite"/>
    </source>
</evidence>